<dbReference type="RefSeq" id="WP_166701700.1">
    <property type="nucleotide sequence ID" value="NZ_JWIQ02000119.1"/>
</dbReference>
<proteinExistence type="predicted"/>
<dbReference type="Proteomes" id="UP000031563">
    <property type="component" value="Unassembled WGS sequence"/>
</dbReference>
<evidence type="ECO:0000313" key="2">
    <source>
        <dbReference type="Proteomes" id="UP000031563"/>
    </source>
</evidence>
<dbReference type="AlphaFoldDB" id="A0A0F5HXQ9"/>
<keyword evidence="2" id="KW-1185">Reference proteome</keyword>
<reference evidence="1" key="1">
    <citation type="submission" date="2015-02" db="EMBL/GenBank/DDBJ databases">
        <title>Genome Assembly of Bacillaceae bacterium MTCC 8252.</title>
        <authorList>
            <person name="Verma A."/>
            <person name="Khatri I."/>
            <person name="Mual P."/>
            <person name="Subramanian S."/>
            <person name="Krishnamurthi S."/>
        </authorList>
    </citation>
    <scope>NUCLEOTIDE SEQUENCE [LARGE SCALE GENOMIC DNA]</scope>
    <source>
        <strain evidence="1">MTCC 8252</strain>
    </source>
</reference>
<organism evidence="1 2">
    <name type="scientific">Bacillus thermotolerans</name>
    <name type="common">Quasibacillus thermotolerans</name>
    <dbReference type="NCBI Taxonomy" id="1221996"/>
    <lineage>
        <taxon>Bacteria</taxon>
        <taxon>Bacillati</taxon>
        <taxon>Bacillota</taxon>
        <taxon>Bacilli</taxon>
        <taxon>Bacillales</taxon>
        <taxon>Bacillaceae</taxon>
        <taxon>Bacillus</taxon>
    </lineage>
</organism>
<evidence type="ECO:0000313" key="1">
    <source>
        <dbReference type="EMBL" id="KKB38169.1"/>
    </source>
</evidence>
<accession>A0A0F5HN02</accession>
<name>A0A0F5HXQ9_BACTR</name>
<comment type="caution">
    <text evidence="1">The sequence shown here is derived from an EMBL/GenBank/DDBJ whole genome shotgun (WGS) entry which is preliminary data.</text>
</comment>
<dbReference type="EMBL" id="JWIR02000048">
    <property type="protein sequence ID" value="KKB38169.1"/>
    <property type="molecule type" value="Genomic_DNA"/>
</dbReference>
<accession>A0A0F5HXQ9</accession>
<sequence length="50" mass="5697">MKKEKRRDEPVWAEGIDTEDELMTDATPQEIAQGEYTEVVTVSLDENDPS</sequence>
<gene>
    <name evidence="1" type="ORF">QY95_02624</name>
</gene>
<protein>
    <submittedName>
        <fullName evidence="1">Uncharacterized protein</fullName>
    </submittedName>
</protein>
<dbReference type="STRING" id="1221996.QY95_02624"/>